<gene>
    <name evidence="2" type="ORF">UFOVP1067_7</name>
    <name evidence="1" type="ORF">UFOVP662_7</name>
</gene>
<evidence type="ECO:0000313" key="1">
    <source>
        <dbReference type="EMBL" id="CAB4155533.1"/>
    </source>
</evidence>
<dbReference type="EMBL" id="LR796635">
    <property type="protein sequence ID" value="CAB4155533.1"/>
    <property type="molecule type" value="Genomic_DNA"/>
</dbReference>
<proteinExistence type="predicted"/>
<organism evidence="2">
    <name type="scientific">uncultured Caudovirales phage</name>
    <dbReference type="NCBI Taxonomy" id="2100421"/>
    <lineage>
        <taxon>Viruses</taxon>
        <taxon>Duplodnaviria</taxon>
        <taxon>Heunggongvirae</taxon>
        <taxon>Uroviricota</taxon>
        <taxon>Caudoviricetes</taxon>
        <taxon>Peduoviridae</taxon>
        <taxon>Maltschvirus</taxon>
        <taxon>Maltschvirus maltsch</taxon>
    </lineage>
</organism>
<name>A0A6J5QEY2_9CAUD</name>
<evidence type="ECO:0008006" key="3">
    <source>
        <dbReference type="Google" id="ProtNLM"/>
    </source>
</evidence>
<sequence>MKTISNAFAELLATSKGKFVTVTFITKAGNARVMNCRLGVTKALKGGTCTNNLLQYITVYDMQKKQYRSVNRDTILSISVEGQRAVMY</sequence>
<reference evidence="2" key="1">
    <citation type="submission" date="2020-05" db="EMBL/GenBank/DDBJ databases">
        <authorList>
            <person name="Chiriac C."/>
            <person name="Salcher M."/>
            <person name="Ghai R."/>
            <person name="Kavagutti S V."/>
        </authorList>
    </citation>
    <scope>NUCLEOTIDE SEQUENCE</scope>
</reference>
<dbReference type="EMBL" id="LR797016">
    <property type="protein sequence ID" value="CAB4180936.1"/>
    <property type="molecule type" value="Genomic_DNA"/>
</dbReference>
<evidence type="ECO:0000313" key="2">
    <source>
        <dbReference type="EMBL" id="CAB4180936.1"/>
    </source>
</evidence>
<accession>A0A6J5QEY2</accession>
<protein>
    <recommendedName>
        <fullName evidence="3">WYL domain containing protein</fullName>
    </recommendedName>
</protein>